<dbReference type="InterPro" id="IPR036412">
    <property type="entry name" value="HAD-like_sf"/>
</dbReference>
<dbReference type="Gene3D" id="3.40.50.300">
    <property type="entry name" value="P-loop containing nucleotide triphosphate hydrolases"/>
    <property type="match status" value="1"/>
</dbReference>
<dbReference type="PANTHER" id="PTHR43344:SF20">
    <property type="entry name" value="URACIL PHOSPHORIBOSYLTRANSFERASE"/>
    <property type="match status" value="1"/>
</dbReference>
<dbReference type="EMBL" id="GL891305">
    <property type="protein sequence ID" value="EGO57194.1"/>
    <property type="molecule type" value="Genomic_DNA"/>
</dbReference>
<dbReference type="Gene3D" id="3.40.50.2020">
    <property type="match status" value="1"/>
</dbReference>
<organism evidence="2 3">
    <name type="scientific">Neurospora tetrasperma (strain FGSC 2508 / ATCC MYA-4615 / P0657)</name>
    <dbReference type="NCBI Taxonomy" id="510951"/>
    <lineage>
        <taxon>Eukaryota</taxon>
        <taxon>Fungi</taxon>
        <taxon>Dikarya</taxon>
        <taxon>Ascomycota</taxon>
        <taxon>Pezizomycotina</taxon>
        <taxon>Sordariomycetes</taxon>
        <taxon>Sordariomycetidae</taxon>
        <taxon>Sordariales</taxon>
        <taxon>Sordariaceae</taxon>
        <taxon>Neurospora</taxon>
    </lineage>
</organism>
<dbReference type="InterPro" id="IPR050582">
    <property type="entry name" value="HAD-like_SerB"/>
</dbReference>
<dbReference type="GO" id="GO:0000287">
    <property type="term" value="F:magnesium ion binding"/>
    <property type="evidence" value="ECO:0007669"/>
    <property type="project" value="TreeGrafter"/>
</dbReference>
<dbReference type="GO" id="GO:0006564">
    <property type="term" value="P:L-serine biosynthetic process"/>
    <property type="evidence" value="ECO:0007669"/>
    <property type="project" value="TreeGrafter"/>
</dbReference>
<protein>
    <recommendedName>
        <fullName evidence="1">Phosphoribosyltransferase domain-containing protein</fullName>
    </recommendedName>
</protein>
<evidence type="ECO:0000313" key="2">
    <source>
        <dbReference type="EMBL" id="EGO57194.1"/>
    </source>
</evidence>
<dbReference type="SUPFAM" id="SSF52540">
    <property type="entry name" value="P-loop containing nucleoside triphosphate hydrolases"/>
    <property type="match status" value="1"/>
</dbReference>
<dbReference type="Pfam" id="PF14681">
    <property type="entry name" value="UPRTase"/>
    <property type="match status" value="1"/>
</dbReference>
<dbReference type="VEuPathDB" id="FungiDB:NEUTE1DRAFT_43879"/>
<dbReference type="SUPFAM" id="SSF53271">
    <property type="entry name" value="PRTase-like"/>
    <property type="match status" value="1"/>
</dbReference>
<dbReference type="GO" id="GO:0036424">
    <property type="term" value="F:L-phosphoserine phosphatase activity"/>
    <property type="evidence" value="ECO:0007669"/>
    <property type="project" value="TreeGrafter"/>
</dbReference>
<evidence type="ECO:0000313" key="3">
    <source>
        <dbReference type="Proteomes" id="UP000008065"/>
    </source>
</evidence>
<dbReference type="InterPro" id="IPR000836">
    <property type="entry name" value="PRTase_dom"/>
</dbReference>
<dbReference type="HOGENOM" id="CLU_012235_1_0_1"/>
<accession>F8MPT9</accession>
<dbReference type="GeneID" id="20827915"/>
<dbReference type="PANTHER" id="PTHR43344">
    <property type="entry name" value="PHOSPHOSERINE PHOSPHATASE"/>
    <property type="match status" value="1"/>
</dbReference>
<dbReference type="Proteomes" id="UP000008065">
    <property type="component" value="Unassembled WGS sequence"/>
</dbReference>
<dbReference type="InterPro" id="IPR029057">
    <property type="entry name" value="PRTase-like"/>
</dbReference>
<dbReference type="CDD" id="cd06223">
    <property type="entry name" value="PRTases_typeI"/>
    <property type="match status" value="1"/>
</dbReference>
<dbReference type="InterPro" id="IPR027417">
    <property type="entry name" value="P-loop_NTPase"/>
</dbReference>
<dbReference type="SUPFAM" id="SSF56784">
    <property type="entry name" value="HAD-like"/>
    <property type="match status" value="1"/>
</dbReference>
<dbReference type="KEGG" id="nte:NEUTE1DRAFT43879"/>
<evidence type="ECO:0000259" key="1">
    <source>
        <dbReference type="Pfam" id="PF14681"/>
    </source>
</evidence>
<dbReference type="OrthoDB" id="5416609at2759"/>
<dbReference type="RefSeq" id="XP_009851563.1">
    <property type="nucleotide sequence ID" value="XM_009853261.1"/>
</dbReference>
<sequence length="733" mass="81820">MCSEADQSPTTVAAPPTPAKPIIVGIYGLPGSGKSTVLEHLSRAVPSNTFAVYEGSSVIASLMGPNRGLDDFNALTEEEKTRYRELAIAQIRDECQRSGLAGVVAGHYMFWPRGSEQGTVVWTKADQDTFTHIIYLQVAAETLCRHRQRDQVRQRETVTPGHLHKWQEEEMRQLETLAKNSGIHFEGLKYDTPVEHLASEISHKLHEFRTESEHCNHIRVLAAVDEMVANVTACRNTRVTTALVFDADKTLTAKDTGRDFWERQSSRPIGKDELTPAEKIFREHGYSYEAFRQVAMLYSDTHRDFERVCHDVAKEITLYPEFLSILRRVRKHEHVMAVVVTCGLRRVWELVMEKEDLGRHIEIIGGGDIREKLIITAKSKEGVANRLRSPPHNLRVVAFGDGPLDLPMLRAADEGVVVVGEELTRSKSMEDALSMAIEHVNTNDAPHSHNLRQTLLPYTVTPRLDTVRLPVVDLSDPTDPFNQSLFDGPPSNLLHTSNRPSARVLMTPTRDANISGPALREAHRRIGWYLATELITSLIGLEEYSIPHVQGHATTGHRLLREQDTTIVALMRGGEPMAFGVNEAFPLAMFLHAKTPEDVKPYHISNQHTIILVDSVVNNGKTVLEFRERIRAMDEGRDIHLVVVAGVVQVEATGTGHELGRLLRKDSNPVASAVLYLAVPGRVEITADTLDPALCSSDARLWFLDSGVDTDEGGYLVVVVLLEWELTLVLRCC</sequence>
<feature type="domain" description="Phosphoribosyltransferase" evidence="1">
    <location>
        <begin position="498"/>
        <end position="644"/>
    </location>
</feature>
<gene>
    <name evidence="2" type="ORF">NEUTE1DRAFT_43879</name>
</gene>
<reference evidence="3" key="1">
    <citation type="journal article" date="2011" name="Genetics">
        <title>Massive changes in genome architecture accompany the transition to self-fertility in the filamentous fungus Neurospora tetrasperma.</title>
        <authorList>
            <person name="Ellison C.E."/>
            <person name="Stajich J.E."/>
            <person name="Jacobson D.J."/>
            <person name="Natvig D.O."/>
            <person name="Lapidus A."/>
            <person name="Foster B."/>
            <person name="Aerts A."/>
            <person name="Riley R."/>
            <person name="Lindquist E.A."/>
            <person name="Grigoriev I.V."/>
            <person name="Taylor J.W."/>
        </authorList>
    </citation>
    <scope>NUCLEOTIDE SEQUENCE [LARGE SCALE GENOMIC DNA]</scope>
    <source>
        <strain evidence="3">FGSC 2508 / P0657</strain>
    </source>
</reference>
<name>F8MPT9_NEUT8</name>
<dbReference type="AlphaFoldDB" id="F8MPT9"/>
<proteinExistence type="predicted"/>
<dbReference type="Gene3D" id="3.40.50.1000">
    <property type="entry name" value="HAD superfamily/HAD-like"/>
    <property type="match status" value="1"/>
</dbReference>
<dbReference type="InterPro" id="IPR023214">
    <property type="entry name" value="HAD_sf"/>
</dbReference>
<dbReference type="GO" id="GO:0005737">
    <property type="term" value="C:cytoplasm"/>
    <property type="evidence" value="ECO:0007669"/>
    <property type="project" value="TreeGrafter"/>
</dbReference>
<keyword evidence="3" id="KW-1185">Reference proteome</keyword>
<dbReference type="Pfam" id="PF13207">
    <property type="entry name" value="AAA_17"/>
    <property type="match status" value="1"/>
</dbReference>
<dbReference type="Pfam" id="PF12710">
    <property type="entry name" value="HAD"/>
    <property type="match status" value="1"/>
</dbReference>